<evidence type="ECO:0000259" key="10">
    <source>
        <dbReference type="PROSITE" id="PS50850"/>
    </source>
</evidence>
<keyword evidence="3" id="KW-0813">Transport</keyword>
<gene>
    <name evidence="11" type="ORF">SAMN05428963_105312</name>
</gene>
<protein>
    <submittedName>
        <fullName evidence="11">MFS transporter, DHA2 family, multidrug resistance protein</fullName>
    </submittedName>
</protein>
<organism evidence="11 12">
    <name type="scientific">Consotaella salsifontis</name>
    <dbReference type="NCBI Taxonomy" id="1365950"/>
    <lineage>
        <taxon>Bacteria</taxon>
        <taxon>Pseudomonadati</taxon>
        <taxon>Pseudomonadota</taxon>
        <taxon>Alphaproteobacteria</taxon>
        <taxon>Hyphomicrobiales</taxon>
        <taxon>Aurantimonadaceae</taxon>
        <taxon>Consotaella</taxon>
    </lineage>
</organism>
<feature type="transmembrane region" description="Helical" evidence="9">
    <location>
        <begin position="67"/>
        <end position="86"/>
    </location>
</feature>
<dbReference type="STRING" id="1365950.SAMN05428963_105312"/>
<keyword evidence="12" id="KW-1185">Reference proteome</keyword>
<dbReference type="AlphaFoldDB" id="A0A1T4QWL2"/>
<feature type="transmembrane region" description="Helical" evidence="9">
    <location>
        <begin position="157"/>
        <end position="178"/>
    </location>
</feature>
<evidence type="ECO:0000256" key="8">
    <source>
        <dbReference type="SAM" id="MobiDB-lite"/>
    </source>
</evidence>
<feature type="transmembrane region" description="Helical" evidence="9">
    <location>
        <begin position="316"/>
        <end position="338"/>
    </location>
</feature>
<feature type="transmembrane region" description="Helical" evidence="9">
    <location>
        <begin position="288"/>
        <end position="310"/>
    </location>
</feature>
<dbReference type="EMBL" id="FUXL01000005">
    <property type="protein sequence ID" value="SKA08199.1"/>
    <property type="molecule type" value="Genomic_DNA"/>
</dbReference>
<feature type="transmembrane region" description="Helical" evidence="9">
    <location>
        <begin position="422"/>
        <end position="441"/>
    </location>
</feature>
<evidence type="ECO:0000256" key="2">
    <source>
        <dbReference type="ARBA" id="ARBA00008537"/>
    </source>
</evidence>
<evidence type="ECO:0000256" key="7">
    <source>
        <dbReference type="ARBA" id="ARBA00023136"/>
    </source>
</evidence>
<feature type="transmembrane region" description="Helical" evidence="9">
    <location>
        <begin position="218"/>
        <end position="235"/>
    </location>
</feature>
<dbReference type="Pfam" id="PF07690">
    <property type="entry name" value="MFS_1"/>
    <property type="match status" value="1"/>
</dbReference>
<evidence type="ECO:0000313" key="11">
    <source>
        <dbReference type="EMBL" id="SKA08199.1"/>
    </source>
</evidence>
<dbReference type="PRINTS" id="PR01036">
    <property type="entry name" value="TCRTETB"/>
</dbReference>
<dbReference type="PROSITE" id="PS50850">
    <property type="entry name" value="MFS"/>
    <property type="match status" value="1"/>
</dbReference>
<comment type="similarity">
    <text evidence="2">Belongs to the major facilitator superfamily. EmrB family.</text>
</comment>
<dbReference type="GO" id="GO:0005886">
    <property type="term" value="C:plasma membrane"/>
    <property type="evidence" value="ECO:0007669"/>
    <property type="project" value="UniProtKB-SubCell"/>
</dbReference>
<feature type="compositionally biased region" description="Low complexity" evidence="8">
    <location>
        <begin position="10"/>
        <end position="20"/>
    </location>
</feature>
<dbReference type="InterPro" id="IPR011701">
    <property type="entry name" value="MFS"/>
</dbReference>
<evidence type="ECO:0000256" key="1">
    <source>
        <dbReference type="ARBA" id="ARBA00004651"/>
    </source>
</evidence>
<dbReference type="InterPro" id="IPR004638">
    <property type="entry name" value="EmrB-like"/>
</dbReference>
<feature type="transmembrane region" description="Helical" evidence="9">
    <location>
        <begin position="378"/>
        <end position="401"/>
    </location>
</feature>
<dbReference type="InterPro" id="IPR020846">
    <property type="entry name" value="MFS_dom"/>
</dbReference>
<feature type="transmembrane region" description="Helical" evidence="9">
    <location>
        <begin position="98"/>
        <end position="117"/>
    </location>
</feature>
<comment type="subcellular location">
    <subcellularLocation>
        <location evidence="1">Cell membrane</location>
        <topology evidence="1">Multi-pass membrane protein</topology>
    </subcellularLocation>
</comment>
<evidence type="ECO:0000256" key="5">
    <source>
        <dbReference type="ARBA" id="ARBA00022692"/>
    </source>
</evidence>
<evidence type="ECO:0000256" key="9">
    <source>
        <dbReference type="SAM" id="Phobius"/>
    </source>
</evidence>
<dbReference type="GO" id="GO:0022857">
    <property type="term" value="F:transmembrane transporter activity"/>
    <property type="evidence" value="ECO:0007669"/>
    <property type="project" value="InterPro"/>
</dbReference>
<evidence type="ECO:0000256" key="3">
    <source>
        <dbReference type="ARBA" id="ARBA00022448"/>
    </source>
</evidence>
<dbReference type="PANTHER" id="PTHR42718:SF9">
    <property type="entry name" value="MAJOR FACILITATOR SUPERFAMILY MULTIDRUG TRANSPORTER MFSC"/>
    <property type="match status" value="1"/>
</dbReference>
<dbReference type="Proteomes" id="UP000190135">
    <property type="component" value="Unassembled WGS sequence"/>
</dbReference>
<accession>A0A1T4QWL2</accession>
<keyword evidence="7 9" id="KW-0472">Membrane</keyword>
<proteinExistence type="inferred from homology"/>
<dbReference type="InterPro" id="IPR036259">
    <property type="entry name" value="MFS_trans_sf"/>
</dbReference>
<dbReference type="CDD" id="cd17503">
    <property type="entry name" value="MFS_LmrB_MDR_like"/>
    <property type="match status" value="1"/>
</dbReference>
<dbReference type="NCBIfam" id="TIGR00711">
    <property type="entry name" value="efflux_EmrB"/>
    <property type="match status" value="1"/>
</dbReference>
<feature type="transmembrane region" description="Helical" evidence="9">
    <location>
        <begin position="492"/>
        <end position="509"/>
    </location>
</feature>
<feature type="transmembrane region" description="Helical" evidence="9">
    <location>
        <begin position="123"/>
        <end position="145"/>
    </location>
</feature>
<evidence type="ECO:0000256" key="6">
    <source>
        <dbReference type="ARBA" id="ARBA00022989"/>
    </source>
</evidence>
<dbReference type="Gene3D" id="1.20.1720.10">
    <property type="entry name" value="Multidrug resistance protein D"/>
    <property type="match status" value="1"/>
</dbReference>
<feature type="transmembrane region" description="Helical" evidence="9">
    <location>
        <begin position="350"/>
        <end position="372"/>
    </location>
</feature>
<reference evidence="11 12" key="1">
    <citation type="submission" date="2017-02" db="EMBL/GenBank/DDBJ databases">
        <authorList>
            <person name="Peterson S.W."/>
        </authorList>
    </citation>
    <scope>NUCLEOTIDE SEQUENCE [LARGE SCALE GENOMIC DNA]</scope>
    <source>
        <strain evidence="11 12">USBA 369</strain>
    </source>
</reference>
<evidence type="ECO:0000256" key="4">
    <source>
        <dbReference type="ARBA" id="ARBA00022475"/>
    </source>
</evidence>
<dbReference type="SUPFAM" id="SSF103473">
    <property type="entry name" value="MFS general substrate transporter"/>
    <property type="match status" value="1"/>
</dbReference>
<keyword evidence="6 9" id="KW-1133">Transmembrane helix</keyword>
<feature type="transmembrane region" description="Helical" evidence="9">
    <location>
        <begin position="184"/>
        <end position="206"/>
    </location>
</feature>
<name>A0A1T4QWL2_9HYPH</name>
<keyword evidence="4" id="KW-1003">Cell membrane</keyword>
<keyword evidence="5 9" id="KW-0812">Transmembrane</keyword>
<feature type="region of interest" description="Disordered" evidence="8">
    <location>
        <begin position="1"/>
        <end position="21"/>
    </location>
</feature>
<feature type="transmembrane region" description="Helical" evidence="9">
    <location>
        <begin position="31"/>
        <end position="55"/>
    </location>
</feature>
<feature type="transmembrane region" description="Helical" evidence="9">
    <location>
        <begin position="247"/>
        <end position="268"/>
    </location>
</feature>
<dbReference type="Gene3D" id="1.20.1250.20">
    <property type="entry name" value="MFS general substrate transporter like domains"/>
    <property type="match status" value="1"/>
</dbReference>
<feature type="domain" description="Major facilitator superfamily (MFS) profile" evidence="10">
    <location>
        <begin position="32"/>
        <end position="514"/>
    </location>
</feature>
<sequence length="517" mass="55489">MSEASRRGPAAPTDRAAKAAGETIEVRHKGLLTLSIMLATVMQALDSTIANVALPSMRGSLGAGQDQITWVLTSYIVAAAIMTPLTGWLTDRFGLRQVFNTSVAGFTIISMACGIASSLNEMVLFRVLQGLFGACLVPLSQTVLLDINPKERHGQAMAFWGAGVMLGPIIGPTLGGWLTETFDWRYVFFVNLPVGILAFFGILFFLPKVPSRPRVFDFIGFFMLSLAIGALQMMLDRGQDLDWFASSEIWIETGLAVSGIWMFAFHIAGSDHPFIDPVILKDRNLMTAVLLVFMVGAILLAGSALLPGMLQNILGYPVSLTGLVLAPRGLGTMMAMMVVGRLVGRVDVRLLILFGLGLTAYSLHMMTGYSVLMGRSPIVSSGIVQGFGLGFVFVPLSTIAFSTLEPRHRANAAGLFSLVRNIGSSIGISLASAILSWNIAINRTEMTGKLTPSSPRLTGVLEGTGLDHATLLSVINSQITAQASMIAYIDDFKLMMLVTLALMPLVLIMRKPTIAGR</sequence>
<dbReference type="PANTHER" id="PTHR42718">
    <property type="entry name" value="MAJOR FACILITATOR SUPERFAMILY MULTIDRUG TRANSPORTER MFSC"/>
    <property type="match status" value="1"/>
</dbReference>
<evidence type="ECO:0000313" key="12">
    <source>
        <dbReference type="Proteomes" id="UP000190135"/>
    </source>
</evidence>